<keyword evidence="4" id="KW-0121">Carboxypeptidase</keyword>
<dbReference type="Proteomes" id="UP001356080">
    <property type="component" value="Unassembled WGS sequence"/>
</dbReference>
<dbReference type="InterPro" id="IPR023346">
    <property type="entry name" value="Lysozyme-like_dom_sf"/>
</dbReference>
<comment type="similarity">
    <text evidence="1">In the C-terminal section; belongs to the transpeptidase family.</text>
</comment>
<dbReference type="EMBL" id="JAZHPM010000025">
    <property type="protein sequence ID" value="MEF2293037.1"/>
    <property type="molecule type" value="Genomic_DNA"/>
</dbReference>
<dbReference type="PANTHER" id="PTHR32282:SF32">
    <property type="entry name" value="PENICILLIN-BINDING PROTEIN 2A"/>
    <property type="match status" value="1"/>
</dbReference>
<keyword evidence="9" id="KW-0378">Hydrolase</keyword>
<dbReference type="InterPro" id="IPR012338">
    <property type="entry name" value="Beta-lactam/transpept-like"/>
</dbReference>
<name>A0A2K9J1A9_9BACI</name>
<sequence length="725" mass="81854">MSRIEKRKKKRSRLLKKWKIILYSCLLMIIIGLVSYASIIFGGRLIVDDEQFFLDATTTVETRDGKVIGRLYHENRTLANLDDIPEHVRDAFIAIEDRRFYDHQGVDFRSVFRAVYKDILAMQKVEGASTITQQLVKNLFLSHEKTWLRKTKEVMASVYLERTLPKERILELYLNEIYFGHGVYGIATAAKYYFSKDVEDLSIAEGALLAGLAKAPNGYSPINYPEKAIDRRNTVLLAMKDIGVISEEQQNKAKKQELDLKVNKWDPEPWWTDYSDFVMKEAAQEHRLSLEELKRGGYRLIVNVDPAVQKVAYEQFKQDSYFPGSTDDVQGAFTMMDHKTGDIVAVIGGRDFTFGDLNRATASRQPGSTFKPLAVYGPALMKEEKYHPYALIPDQKQAYDGYTAENYDDQYGGFVSIYDAILYSKNAPAVWLLNEIGITDAKKYLKKLHLPVEDKGLAIALGGLSKGVTPAGLMEAYTSFAQRGKVVKAQAIYQIKDRHHQKVFQANRKAEKVFSPQVAWNMTEMLEQTVKSGTASAGSFTKALAGKTGSTEHPQMEGKVKDAWFAGYTPTYAMALWMGYDQTDEEHYLTGGSAYPTRLVKSILTEIDQQEPLADSFAKPAEVDALPEPIILPEIKNVQASYAFGSLSLFQGKITWQGSEDDRVIYRIYRKKEGIDERVGQVKGEMEFVVENALLNAKEYYVVPYDPLTKTEGSPSNTVTLSWGA</sequence>
<gene>
    <name evidence="21" type="primary">pbpF_1</name>
    <name evidence="21" type="ORF">A21D_02696</name>
    <name evidence="22" type="ORF">V2W34_13630</name>
</gene>
<keyword evidence="13 18" id="KW-0472">Membrane</keyword>
<dbReference type="EMBL" id="CP018622">
    <property type="protein sequence ID" value="AUJ25742.1"/>
    <property type="molecule type" value="Genomic_DNA"/>
</dbReference>
<dbReference type="STRING" id="302167.GCA_900166595_01521"/>
<reference evidence="22 24" key="3">
    <citation type="submission" date="2024-01" db="EMBL/GenBank/DDBJ databases">
        <title>Survival strategy associated with biotechnological potential of Virgibacillus dokdonensis T4.6 isolated from salt-fermented shrimp paste.</title>
        <authorList>
            <person name="Doan T.V."/>
            <person name="Quach N.T."/>
            <person name="Phi Q.-T."/>
        </authorList>
    </citation>
    <scope>NUCLEOTIDE SEQUENCE [LARGE SCALE GENOMIC DNA]</scope>
    <source>
        <strain evidence="22 24">T4.6</strain>
    </source>
</reference>
<evidence type="ECO:0000313" key="23">
    <source>
        <dbReference type="Proteomes" id="UP000234237"/>
    </source>
</evidence>
<dbReference type="Gene3D" id="3.40.710.10">
    <property type="entry name" value="DD-peptidase/beta-lactamase superfamily"/>
    <property type="match status" value="1"/>
</dbReference>
<dbReference type="GO" id="GO:0030288">
    <property type="term" value="C:outer membrane-bounded periplasmic space"/>
    <property type="evidence" value="ECO:0007669"/>
    <property type="project" value="TreeGrafter"/>
</dbReference>
<comment type="catalytic activity">
    <reaction evidence="17">
        <text>[GlcNAc-(1-&gt;4)-Mur2Ac(oyl-L-Ala-gamma-D-Glu-L-Lys-D-Ala-D-Ala)](n)-di-trans,octa-cis-undecaprenyl diphosphate + beta-D-GlcNAc-(1-&gt;4)-Mur2Ac(oyl-L-Ala-gamma-D-Glu-L-Lys-D-Ala-D-Ala)-di-trans,octa-cis-undecaprenyl diphosphate = [GlcNAc-(1-&gt;4)-Mur2Ac(oyl-L-Ala-gamma-D-Glu-L-Lys-D-Ala-D-Ala)](n+1)-di-trans,octa-cis-undecaprenyl diphosphate + di-trans,octa-cis-undecaprenyl diphosphate + H(+)</text>
        <dbReference type="Rhea" id="RHEA:23708"/>
        <dbReference type="Rhea" id="RHEA-COMP:9602"/>
        <dbReference type="Rhea" id="RHEA-COMP:9603"/>
        <dbReference type="ChEBI" id="CHEBI:15378"/>
        <dbReference type="ChEBI" id="CHEBI:58405"/>
        <dbReference type="ChEBI" id="CHEBI:60033"/>
        <dbReference type="ChEBI" id="CHEBI:78435"/>
        <dbReference type="EC" id="2.4.99.28"/>
    </reaction>
</comment>
<reference evidence="23" key="2">
    <citation type="submission" date="2016-11" db="EMBL/GenBank/DDBJ databases">
        <title>Complete genome sequence of Virgibacillus pantothenticus 21D, a halophilic bacterium isolated from the deep hypersaline anoxic basin Discovery in the Mediterranean Sea.</title>
        <authorList>
            <person name="Zeaiter Z."/>
            <person name="Booth J.M."/>
            <person name="Prosdocimi E.M."/>
            <person name="Mapelli F."/>
            <person name="Fusi M."/>
            <person name="Daffonchio D."/>
            <person name="Borin S."/>
            <person name="Crotti E."/>
        </authorList>
    </citation>
    <scope>NUCLEOTIDE SEQUENCE [LARGE SCALE GENOMIC DNA]</scope>
    <source>
        <strain evidence="23">21D</strain>
    </source>
</reference>
<evidence type="ECO:0000256" key="8">
    <source>
        <dbReference type="ARBA" id="ARBA00022692"/>
    </source>
</evidence>
<evidence type="ECO:0000256" key="9">
    <source>
        <dbReference type="ARBA" id="ARBA00022801"/>
    </source>
</evidence>
<reference evidence="21" key="1">
    <citation type="submission" date="2016-11" db="EMBL/GenBank/DDBJ databases">
        <title>Complete genome sequence of Virgibacillus dokdonensis 21D, a halophilic bacterium isolated from the deep hypersaline anoxic basin Discovery in the Mediterranean Sea.</title>
        <authorList>
            <person name="Zeaiter Z."/>
            <person name="Booth J.M."/>
            <person name="Prosdocimi E.M."/>
            <person name="Mapelli F."/>
            <person name="Fusi M."/>
            <person name="Daffonchio D."/>
            <person name="Borin S."/>
            <person name="Crotti E."/>
        </authorList>
    </citation>
    <scope>NUCLEOTIDE SEQUENCE</scope>
    <source>
        <strain evidence="21">21D</strain>
    </source>
</reference>
<feature type="domain" description="Glycosyl transferase family 51" evidence="20">
    <location>
        <begin position="65"/>
        <end position="239"/>
    </location>
</feature>
<evidence type="ECO:0000313" key="22">
    <source>
        <dbReference type="EMBL" id="MEF2293037.1"/>
    </source>
</evidence>
<dbReference type="InterPro" id="IPR001264">
    <property type="entry name" value="Glyco_trans_51"/>
</dbReference>
<evidence type="ECO:0000313" key="21">
    <source>
        <dbReference type="EMBL" id="AUJ25742.1"/>
    </source>
</evidence>
<keyword evidence="10" id="KW-0133">Cell shape</keyword>
<comment type="similarity">
    <text evidence="2">In the N-terminal section; belongs to the glycosyltransferase 51 family.</text>
</comment>
<evidence type="ECO:0000256" key="15">
    <source>
        <dbReference type="ARBA" id="ARBA00023316"/>
    </source>
</evidence>
<feature type="transmembrane region" description="Helical" evidence="18">
    <location>
        <begin position="20"/>
        <end position="41"/>
    </location>
</feature>
<evidence type="ECO:0000256" key="16">
    <source>
        <dbReference type="ARBA" id="ARBA00034000"/>
    </source>
</evidence>
<comment type="catalytic activity">
    <reaction evidence="16">
        <text>Preferential cleavage: (Ac)2-L-Lys-D-Ala-|-D-Ala. Also transpeptidation of peptidyl-alanyl moieties that are N-acyl substituents of D-alanine.</text>
        <dbReference type="EC" id="3.4.16.4"/>
    </reaction>
</comment>
<dbReference type="NCBIfam" id="TIGR02074">
    <property type="entry name" value="PBP_1a_fam"/>
    <property type="match status" value="1"/>
</dbReference>
<evidence type="ECO:0000256" key="5">
    <source>
        <dbReference type="ARBA" id="ARBA00022670"/>
    </source>
</evidence>
<evidence type="ECO:0000256" key="13">
    <source>
        <dbReference type="ARBA" id="ARBA00023136"/>
    </source>
</evidence>
<keyword evidence="11" id="KW-0573">Peptidoglycan synthesis</keyword>
<evidence type="ECO:0000256" key="11">
    <source>
        <dbReference type="ARBA" id="ARBA00022984"/>
    </source>
</evidence>
<proteinExistence type="inferred from homology"/>
<accession>A0A2K9J1A9</accession>
<dbReference type="GO" id="GO:0008658">
    <property type="term" value="F:penicillin binding"/>
    <property type="evidence" value="ECO:0007669"/>
    <property type="project" value="InterPro"/>
</dbReference>
<evidence type="ECO:0000313" key="24">
    <source>
        <dbReference type="Proteomes" id="UP001356080"/>
    </source>
</evidence>
<dbReference type="InterPro" id="IPR050396">
    <property type="entry name" value="Glycosyltr_51/Transpeptidase"/>
</dbReference>
<evidence type="ECO:0000256" key="17">
    <source>
        <dbReference type="ARBA" id="ARBA00049902"/>
    </source>
</evidence>
<organism evidence="21 23">
    <name type="scientific">Virgibacillus dokdonensis</name>
    <dbReference type="NCBI Taxonomy" id="302167"/>
    <lineage>
        <taxon>Bacteria</taxon>
        <taxon>Bacillati</taxon>
        <taxon>Bacillota</taxon>
        <taxon>Bacilli</taxon>
        <taxon>Bacillales</taxon>
        <taxon>Bacillaceae</taxon>
        <taxon>Virgibacillus</taxon>
    </lineage>
</organism>
<evidence type="ECO:0000256" key="4">
    <source>
        <dbReference type="ARBA" id="ARBA00022645"/>
    </source>
</evidence>
<evidence type="ECO:0000256" key="10">
    <source>
        <dbReference type="ARBA" id="ARBA00022960"/>
    </source>
</evidence>
<dbReference type="SUPFAM" id="SSF53955">
    <property type="entry name" value="Lysozyme-like"/>
    <property type="match status" value="1"/>
</dbReference>
<dbReference type="SUPFAM" id="SSF56601">
    <property type="entry name" value="beta-lactamase/transpeptidase-like"/>
    <property type="match status" value="1"/>
</dbReference>
<keyword evidence="8 18" id="KW-0812">Transmembrane</keyword>
<evidence type="ECO:0000256" key="2">
    <source>
        <dbReference type="ARBA" id="ARBA00007739"/>
    </source>
</evidence>
<evidence type="ECO:0000256" key="12">
    <source>
        <dbReference type="ARBA" id="ARBA00022989"/>
    </source>
</evidence>
<dbReference type="GO" id="GO:0008360">
    <property type="term" value="P:regulation of cell shape"/>
    <property type="evidence" value="ECO:0007669"/>
    <property type="project" value="UniProtKB-KW"/>
</dbReference>
<evidence type="ECO:0000259" key="20">
    <source>
        <dbReference type="Pfam" id="PF00912"/>
    </source>
</evidence>
<dbReference type="GO" id="GO:0071555">
    <property type="term" value="P:cell wall organization"/>
    <property type="evidence" value="ECO:0007669"/>
    <property type="project" value="UniProtKB-KW"/>
</dbReference>
<dbReference type="GO" id="GO:0009002">
    <property type="term" value="F:serine-type D-Ala-D-Ala carboxypeptidase activity"/>
    <property type="evidence" value="ECO:0007669"/>
    <property type="project" value="UniProtKB-EC"/>
</dbReference>
<evidence type="ECO:0000256" key="6">
    <source>
        <dbReference type="ARBA" id="ARBA00022676"/>
    </source>
</evidence>
<keyword evidence="3" id="KW-1003">Cell membrane</keyword>
<dbReference type="Proteomes" id="UP000234237">
    <property type="component" value="Chromosome"/>
</dbReference>
<keyword evidence="5" id="KW-0645">Protease</keyword>
<evidence type="ECO:0000256" key="7">
    <source>
        <dbReference type="ARBA" id="ARBA00022679"/>
    </source>
</evidence>
<feature type="domain" description="Penicillin-binding protein transpeptidase" evidence="19">
    <location>
        <begin position="331"/>
        <end position="604"/>
    </location>
</feature>
<evidence type="ECO:0000256" key="14">
    <source>
        <dbReference type="ARBA" id="ARBA00023268"/>
    </source>
</evidence>
<dbReference type="InterPro" id="IPR001460">
    <property type="entry name" value="PCN-bd_Tpept"/>
</dbReference>
<protein>
    <submittedName>
        <fullName evidence="22">PBP1A family penicillin-binding protein</fullName>
    </submittedName>
    <submittedName>
        <fullName evidence="21">Penicillin-binding protein 1F</fullName>
    </submittedName>
</protein>
<dbReference type="Pfam" id="PF00905">
    <property type="entry name" value="Transpeptidase"/>
    <property type="match status" value="1"/>
</dbReference>
<keyword evidence="15" id="KW-0961">Cell wall biogenesis/degradation</keyword>
<dbReference type="KEGG" id="vpn:A21D_02696"/>
<dbReference type="GO" id="GO:0008955">
    <property type="term" value="F:peptidoglycan glycosyltransferase activity"/>
    <property type="evidence" value="ECO:0007669"/>
    <property type="project" value="UniProtKB-EC"/>
</dbReference>
<dbReference type="FunFam" id="1.10.3810.10:FF:000001">
    <property type="entry name" value="Penicillin-binding protein 1A"/>
    <property type="match status" value="1"/>
</dbReference>
<evidence type="ECO:0000259" key="19">
    <source>
        <dbReference type="Pfam" id="PF00905"/>
    </source>
</evidence>
<dbReference type="GO" id="GO:0006508">
    <property type="term" value="P:proteolysis"/>
    <property type="evidence" value="ECO:0007669"/>
    <property type="project" value="UniProtKB-KW"/>
</dbReference>
<dbReference type="PANTHER" id="PTHR32282">
    <property type="entry name" value="BINDING PROTEIN TRANSPEPTIDASE, PUTATIVE-RELATED"/>
    <property type="match status" value="1"/>
</dbReference>
<keyword evidence="24" id="KW-1185">Reference proteome</keyword>
<keyword evidence="6" id="KW-0328">Glycosyltransferase</keyword>
<evidence type="ECO:0000256" key="1">
    <source>
        <dbReference type="ARBA" id="ARBA00007090"/>
    </source>
</evidence>
<dbReference type="InterPro" id="IPR036950">
    <property type="entry name" value="PBP_transglycosylase"/>
</dbReference>
<dbReference type="AlphaFoldDB" id="A0A2K9J1A9"/>
<keyword evidence="12 18" id="KW-1133">Transmembrane helix</keyword>
<dbReference type="Pfam" id="PF00912">
    <property type="entry name" value="Transgly"/>
    <property type="match status" value="1"/>
</dbReference>
<dbReference type="GO" id="GO:0009252">
    <property type="term" value="P:peptidoglycan biosynthetic process"/>
    <property type="evidence" value="ECO:0007669"/>
    <property type="project" value="UniProtKB-KW"/>
</dbReference>
<evidence type="ECO:0000256" key="18">
    <source>
        <dbReference type="SAM" id="Phobius"/>
    </source>
</evidence>
<evidence type="ECO:0000256" key="3">
    <source>
        <dbReference type="ARBA" id="ARBA00022475"/>
    </source>
</evidence>
<keyword evidence="7" id="KW-0808">Transferase</keyword>
<dbReference type="RefSeq" id="WP_101933684.1">
    <property type="nucleotide sequence ID" value="NZ_CP018622.1"/>
</dbReference>
<keyword evidence="14" id="KW-0511">Multifunctional enzyme</keyword>
<dbReference type="Gene3D" id="1.10.3810.10">
    <property type="entry name" value="Biosynthetic peptidoglycan transglycosylase-like"/>
    <property type="match status" value="1"/>
</dbReference>